<evidence type="ECO:0000313" key="3">
    <source>
        <dbReference type="Proteomes" id="UP000018201"/>
    </source>
</evidence>
<name>U6GME9_9EIME</name>
<feature type="compositionally biased region" description="Basic and acidic residues" evidence="1">
    <location>
        <begin position="23"/>
        <end position="32"/>
    </location>
</feature>
<dbReference type="EMBL" id="HG692035">
    <property type="protein sequence ID" value="CDI81355.1"/>
    <property type="molecule type" value="Genomic_DNA"/>
</dbReference>
<sequence length="267" mass="29296">MGSQCSRSSPGTPTRGLLMRVGSVDRDPRDRVAPPPFSSSSSSPCEDSDCDSIGSGPLSSDESGPLSEVAPLESPLPWMVNESCFSASLWHAPNPQARSFETTLGNSSDTGLRTRGHVVSDVKPPATDPKAKLDEPTRKMFLEFYHRNRKEQKRHEHLLKAASRVVDHSFASCPAFVSAVSLETIQEKSPRSPVPADILARQEAEALAVEALDVFSPDEKYTRLDEFLALVNAIQSEYRSERHRGRAIRGPNRASTFGVLRTPPERD</sequence>
<protein>
    <submittedName>
        <fullName evidence="2">Uncharacterized protein</fullName>
    </submittedName>
</protein>
<dbReference type="VEuPathDB" id="ToxoDB:EPH_0036800"/>
<gene>
    <name evidence="2" type="ORF">EPH_0036800</name>
</gene>
<dbReference type="OrthoDB" id="347245at2759"/>
<dbReference type="Proteomes" id="UP000018201">
    <property type="component" value="Unassembled WGS sequence"/>
</dbReference>
<feature type="region of interest" description="Disordered" evidence="1">
    <location>
        <begin position="241"/>
        <end position="267"/>
    </location>
</feature>
<feature type="compositionally biased region" description="Polar residues" evidence="1">
    <location>
        <begin position="100"/>
        <end position="111"/>
    </location>
</feature>
<dbReference type="AlphaFoldDB" id="U6GME9"/>
<feature type="region of interest" description="Disordered" evidence="1">
    <location>
        <begin position="1"/>
        <end position="71"/>
    </location>
</feature>
<accession>U6GME9</accession>
<proteinExistence type="predicted"/>
<reference evidence="2" key="2">
    <citation type="submission" date="2013-10" db="EMBL/GenBank/DDBJ databases">
        <authorList>
            <person name="Aslett M."/>
        </authorList>
    </citation>
    <scope>NUCLEOTIDE SEQUENCE [LARGE SCALE GENOMIC DNA]</scope>
    <source>
        <strain evidence="2">Houghton</strain>
    </source>
</reference>
<organism evidence="2 3">
    <name type="scientific">Eimeria praecox</name>
    <dbReference type="NCBI Taxonomy" id="51316"/>
    <lineage>
        <taxon>Eukaryota</taxon>
        <taxon>Sar</taxon>
        <taxon>Alveolata</taxon>
        <taxon>Apicomplexa</taxon>
        <taxon>Conoidasida</taxon>
        <taxon>Coccidia</taxon>
        <taxon>Eucoccidiorida</taxon>
        <taxon>Eimeriorina</taxon>
        <taxon>Eimeriidae</taxon>
        <taxon>Eimeria</taxon>
    </lineage>
</organism>
<keyword evidence="3" id="KW-1185">Reference proteome</keyword>
<reference evidence="2" key="1">
    <citation type="submission" date="2013-10" db="EMBL/GenBank/DDBJ databases">
        <title>Genomic analysis of the causative agents of coccidiosis in chickens.</title>
        <authorList>
            <person name="Reid A.J."/>
            <person name="Blake D."/>
            <person name="Billington K."/>
            <person name="Browne H."/>
            <person name="Dunn M."/>
            <person name="Hung S."/>
            <person name="Kawahara F."/>
            <person name="Miranda-Saavedra D."/>
            <person name="Mourier T."/>
            <person name="Nagra H."/>
            <person name="Otto T.D."/>
            <person name="Rawlings N."/>
            <person name="Sanchez A."/>
            <person name="Sanders M."/>
            <person name="Subramaniam C."/>
            <person name="Tay Y."/>
            <person name="Dear P."/>
            <person name="Doerig C."/>
            <person name="Gruber A."/>
            <person name="Parkinson J."/>
            <person name="Shirley M."/>
            <person name="Wan K.L."/>
            <person name="Berriman M."/>
            <person name="Tomley F."/>
            <person name="Pain A."/>
        </authorList>
    </citation>
    <scope>NUCLEOTIDE SEQUENCE [LARGE SCALE GENOMIC DNA]</scope>
    <source>
        <strain evidence="2">Houghton</strain>
    </source>
</reference>
<evidence type="ECO:0000256" key="1">
    <source>
        <dbReference type="SAM" id="MobiDB-lite"/>
    </source>
</evidence>
<evidence type="ECO:0000313" key="2">
    <source>
        <dbReference type="EMBL" id="CDI81355.1"/>
    </source>
</evidence>
<feature type="region of interest" description="Disordered" evidence="1">
    <location>
        <begin position="100"/>
        <end position="132"/>
    </location>
</feature>
<feature type="compositionally biased region" description="Polar residues" evidence="1">
    <location>
        <begin position="1"/>
        <end position="12"/>
    </location>
</feature>